<keyword evidence="11" id="KW-1185">Reference proteome</keyword>
<keyword evidence="5" id="KW-0029">Amino-acid transport</keyword>
<comment type="caution">
    <text evidence="10">The sequence shown here is derived from an EMBL/GenBank/DDBJ whole genome shotgun (WGS) entry which is preliminary data.</text>
</comment>
<keyword evidence="7 9" id="KW-0496">Mitochondrion</keyword>
<evidence type="ECO:0000256" key="2">
    <source>
        <dbReference type="ARBA" id="ARBA00005974"/>
    </source>
</evidence>
<dbReference type="PANTHER" id="PTHR11153:SF14">
    <property type="entry name" value="SIDEROFLEXIN-2"/>
    <property type="match status" value="1"/>
</dbReference>
<protein>
    <recommendedName>
        <fullName evidence="9">Sidoreflexin</fullName>
    </recommendedName>
</protein>
<keyword evidence="3" id="KW-0813">Transport</keyword>
<accession>A0AAV2PS51</accession>
<proteinExistence type="inferred from homology"/>
<feature type="transmembrane region" description="Helical" evidence="9">
    <location>
        <begin position="225"/>
        <end position="247"/>
    </location>
</feature>
<keyword evidence="8 9" id="KW-0472">Membrane</keyword>
<keyword evidence="6 9" id="KW-1133">Transmembrane helix</keyword>
<dbReference type="Proteomes" id="UP001497623">
    <property type="component" value="Unassembled WGS sequence"/>
</dbReference>
<evidence type="ECO:0000256" key="8">
    <source>
        <dbReference type="ARBA" id="ARBA00023136"/>
    </source>
</evidence>
<dbReference type="AlphaFoldDB" id="A0AAV2PS51"/>
<dbReference type="EMBL" id="CAXKWB010001107">
    <property type="protein sequence ID" value="CAL4063323.1"/>
    <property type="molecule type" value="Genomic_DNA"/>
</dbReference>
<gene>
    <name evidence="10" type="ORF">MNOR_LOCUS3286</name>
</gene>
<comment type="caution">
    <text evidence="9">Lacks conserved residue(s) required for the propagation of feature annotation.</text>
</comment>
<dbReference type="GO" id="GO:0005743">
    <property type="term" value="C:mitochondrial inner membrane"/>
    <property type="evidence" value="ECO:0007669"/>
    <property type="project" value="TreeGrafter"/>
</dbReference>
<dbReference type="GO" id="GO:0015075">
    <property type="term" value="F:monoatomic ion transmembrane transporter activity"/>
    <property type="evidence" value="ECO:0007669"/>
    <property type="project" value="InterPro"/>
</dbReference>
<evidence type="ECO:0000256" key="6">
    <source>
        <dbReference type="ARBA" id="ARBA00022989"/>
    </source>
</evidence>
<reference evidence="10 11" key="1">
    <citation type="submission" date="2024-05" db="EMBL/GenBank/DDBJ databases">
        <authorList>
            <person name="Wallberg A."/>
        </authorList>
    </citation>
    <scope>NUCLEOTIDE SEQUENCE [LARGE SCALE GENOMIC DNA]</scope>
</reference>
<evidence type="ECO:0000256" key="9">
    <source>
        <dbReference type="RuleBase" id="RU362000"/>
    </source>
</evidence>
<dbReference type="NCBIfam" id="TIGR00798">
    <property type="entry name" value="mtc"/>
    <property type="match status" value="1"/>
</dbReference>
<dbReference type="Pfam" id="PF03820">
    <property type="entry name" value="SFXNs"/>
    <property type="match status" value="1"/>
</dbReference>
<dbReference type="PANTHER" id="PTHR11153">
    <property type="entry name" value="SIDEROFLEXIN"/>
    <property type="match status" value="1"/>
</dbReference>
<keyword evidence="4 9" id="KW-0812">Transmembrane</keyword>
<feature type="transmembrane region" description="Helical" evidence="9">
    <location>
        <begin position="268"/>
        <end position="287"/>
    </location>
</feature>
<comment type="subcellular location">
    <subcellularLocation>
        <location evidence="1 9">Mitochondrion membrane</location>
        <topology evidence="1 9">Multi-pass membrane protein</topology>
    </subcellularLocation>
</comment>
<evidence type="ECO:0000256" key="7">
    <source>
        <dbReference type="ARBA" id="ARBA00023128"/>
    </source>
</evidence>
<organism evidence="10 11">
    <name type="scientific">Meganyctiphanes norvegica</name>
    <name type="common">Northern krill</name>
    <name type="synonym">Thysanopoda norvegica</name>
    <dbReference type="NCBI Taxonomy" id="48144"/>
    <lineage>
        <taxon>Eukaryota</taxon>
        <taxon>Metazoa</taxon>
        <taxon>Ecdysozoa</taxon>
        <taxon>Arthropoda</taxon>
        <taxon>Crustacea</taxon>
        <taxon>Multicrustacea</taxon>
        <taxon>Malacostraca</taxon>
        <taxon>Eumalacostraca</taxon>
        <taxon>Eucarida</taxon>
        <taxon>Euphausiacea</taxon>
        <taxon>Euphausiidae</taxon>
        <taxon>Meganyctiphanes</taxon>
    </lineage>
</organism>
<evidence type="ECO:0000256" key="4">
    <source>
        <dbReference type="ARBA" id="ARBA00022692"/>
    </source>
</evidence>
<evidence type="ECO:0000313" key="11">
    <source>
        <dbReference type="Proteomes" id="UP001497623"/>
    </source>
</evidence>
<evidence type="ECO:0000313" key="10">
    <source>
        <dbReference type="EMBL" id="CAL4063323.1"/>
    </source>
</evidence>
<evidence type="ECO:0000256" key="1">
    <source>
        <dbReference type="ARBA" id="ARBA00004225"/>
    </source>
</evidence>
<comment type="similarity">
    <text evidence="2 9">Belongs to the sideroflexin family.</text>
</comment>
<dbReference type="GO" id="GO:0140300">
    <property type="term" value="P:serine import into mitochondrion"/>
    <property type="evidence" value="ECO:0007669"/>
    <property type="project" value="TreeGrafter"/>
</dbReference>
<dbReference type="InterPro" id="IPR004686">
    <property type="entry name" value="Mtc"/>
</dbReference>
<evidence type="ECO:0000256" key="5">
    <source>
        <dbReference type="ARBA" id="ARBA00022970"/>
    </source>
</evidence>
<name>A0AAV2PS51_MEGNR</name>
<evidence type="ECO:0000256" key="3">
    <source>
        <dbReference type="ARBA" id="ARBA00022448"/>
    </source>
</evidence>
<sequence length="327" mass="36277">MSETSRINLDKPRYDVSTFLGRWQHYAGITDVRLAFKSDKELDDAKDLLQKYRLGKEPPGTPEEKIWQAKNIYESAFHPDTGEKQNVIGRMSFQVPGGMILTGAMMAFYKSTPAVVFWQWANQSFNALVNFTNRNAESPLSEKQMGIAYVSATSAALFTALGLKKALANSKNPLLQRFVPFIAVASANMINIPLMRQNELTGGVTVYDEKNNEATKSKVAASKGISQVVLARILIAAPGMLLLPLIMERLEKQRWLRTNPKLNAPFQTLAVGALLILMVPTGCAVYNQTCELKTVDLKKYEPNAYSKLEAKFGGSAIPESLYFNKGL</sequence>